<dbReference type="EMBL" id="JAVDSW010000001">
    <property type="protein sequence ID" value="MDR6701631.1"/>
    <property type="molecule type" value="Genomic_DNA"/>
</dbReference>
<accession>A0AAW8LSN9</accession>
<dbReference type="RefSeq" id="WP_209689028.1">
    <property type="nucleotide sequence ID" value="NZ_JAGIPM010000001.1"/>
</dbReference>
<dbReference type="Gene3D" id="1.10.10.10">
    <property type="entry name" value="Winged helix-like DNA-binding domain superfamily/Winged helix DNA-binding domain"/>
    <property type="match status" value="1"/>
</dbReference>
<dbReference type="Proteomes" id="UP001265315">
    <property type="component" value="Unassembled WGS sequence"/>
</dbReference>
<dbReference type="AlphaFoldDB" id="A0AAW8LSN9"/>
<evidence type="ECO:0000313" key="2">
    <source>
        <dbReference type="EMBL" id="MDR6701631.1"/>
    </source>
</evidence>
<name>A0AAW8LSN9_AGRTU</name>
<comment type="caution">
    <text evidence="2">The sequence shown here is derived from an EMBL/GenBank/DDBJ whole genome shotgun (WGS) entry which is preliminary data.</text>
</comment>
<sequence>MSAFFSYQHAIRKSKLEPTTKLVLYTIATYMALDGTGCFPSYATIAESCGLGRSTAIAHVKKAVEAGFLTKLVRHDEDGEHTSNLYQAMMPQGSPLAGPPSPDAGPRVVQQRDPKYPTDLPKQYPPKAPKGPCGWEEDSGFMSVMEAYQKLNPSRVNPAKAWAVWREHSLSGCAEQILAALPTFAAHHQWKKEGGQFIPNFAKWLADGAWRTTKVALQVNAEELEERRKIHNAGMSALARVEYCRRVGKEPEAADIEAVRRWHAQQVA</sequence>
<dbReference type="InterPro" id="IPR036388">
    <property type="entry name" value="WH-like_DNA-bd_sf"/>
</dbReference>
<feature type="region of interest" description="Disordered" evidence="1">
    <location>
        <begin position="89"/>
        <end position="133"/>
    </location>
</feature>
<reference evidence="2" key="1">
    <citation type="submission" date="2023-07" db="EMBL/GenBank/DDBJ databases">
        <title>Sorghum-associated microbial communities from plants grown in Nebraska, USA.</title>
        <authorList>
            <person name="Schachtman D."/>
        </authorList>
    </citation>
    <scope>NUCLEOTIDE SEQUENCE</scope>
    <source>
        <strain evidence="2">1457</strain>
    </source>
</reference>
<organism evidence="2 3">
    <name type="scientific">Agrobacterium tumefaciens</name>
    <dbReference type="NCBI Taxonomy" id="358"/>
    <lineage>
        <taxon>Bacteria</taxon>
        <taxon>Pseudomonadati</taxon>
        <taxon>Pseudomonadota</taxon>
        <taxon>Alphaproteobacteria</taxon>
        <taxon>Hyphomicrobiales</taxon>
        <taxon>Rhizobiaceae</taxon>
        <taxon>Rhizobium/Agrobacterium group</taxon>
        <taxon>Agrobacterium</taxon>
        <taxon>Agrobacterium tumefaciens complex</taxon>
    </lineage>
</organism>
<dbReference type="Pfam" id="PF13730">
    <property type="entry name" value="HTH_36"/>
    <property type="match status" value="1"/>
</dbReference>
<evidence type="ECO:0000256" key="1">
    <source>
        <dbReference type="SAM" id="MobiDB-lite"/>
    </source>
</evidence>
<gene>
    <name evidence="2" type="ORF">J2W61_001459</name>
</gene>
<evidence type="ECO:0008006" key="4">
    <source>
        <dbReference type="Google" id="ProtNLM"/>
    </source>
</evidence>
<protein>
    <recommendedName>
        <fullName evidence="4">Helix-turn-helix domain-containing protein</fullName>
    </recommendedName>
</protein>
<evidence type="ECO:0000313" key="3">
    <source>
        <dbReference type="Proteomes" id="UP001265315"/>
    </source>
</evidence>
<proteinExistence type="predicted"/>